<gene>
    <name evidence="10" type="ORF">A2438_07945</name>
</gene>
<feature type="transmembrane region" description="Helical" evidence="8">
    <location>
        <begin position="393"/>
        <end position="412"/>
    </location>
</feature>
<evidence type="ECO:0000256" key="8">
    <source>
        <dbReference type="SAM" id="Phobius"/>
    </source>
</evidence>
<protein>
    <recommendedName>
        <fullName evidence="9">Glycosyltransferase RgtA/B/C/D-like domain-containing protein</fullName>
    </recommendedName>
</protein>
<dbReference type="GO" id="GO:0009103">
    <property type="term" value="P:lipopolysaccharide biosynthetic process"/>
    <property type="evidence" value="ECO:0007669"/>
    <property type="project" value="UniProtKB-ARBA"/>
</dbReference>
<name>A0A1F4U3F3_UNCSA</name>
<evidence type="ECO:0000256" key="5">
    <source>
        <dbReference type="ARBA" id="ARBA00022692"/>
    </source>
</evidence>
<dbReference type="Proteomes" id="UP000179242">
    <property type="component" value="Unassembled WGS sequence"/>
</dbReference>
<dbReference type="EMBL" id="MEUJ01000008">
    <property type="protein sequence ID" value="OGC39476.1"/>
    <property type="molecule type" value="Genomic_DNA"/>
</dbReference>
<keyword evidence="5 8" id="KW-0812">Transmembrane</keyword>
<evidence type="ECO:0000256" key="4">
    <source>
        <dbReference type="ARBA" id="ARBA00022679"/>
    </source>
</evidence>
<evidence type="ECO:0000256" key="3">
    <source>
        <dbReference type="ARBA" id="ARBA00022676"/>
    </source>
</evidence>
<feature type="domain" description="Glycosyltransferase RgtA/B/C/D-like" evidence="9">
    <location>
        <begin position="127"/>
        <end position="280"/>
    </location>
</feature>
<feature type="transmembrane region" description="Helical" evidence="8">
    <location>
        <begin position="226"/>
        <end position="252"/>
    </location>
</feature>
<keyword evidence="6 8" id="KW-1133">Transmembrane helix</keyword>
<dbReference type="GO" id="GO:0016763">
    <property type="term" value="F:pentosyltransferase activity"/>
    <property type="evidence" value="ECO:0007669"/>
    <property type="project" value="TreeGrafter"/>
</dbReference>
<accession>A0A1F4U3F3</accession>
<reference evidence="10 11" key="1">
    <citation type="journal article" date="2016" name="Nat. Commun.">
        <title>Thousands of microbial genomes shed light on interconnected biogeochemical processes in an aquifer system.</title>
        <authorList>
            <person name="Anantharaman K."/>
            <person name="Brown C.T."/>
            <person name="Hug L.A."/>
            <person name="Sharon I."/>
            <person name="Castelle C.J."/>
            <person name="Probst A.J."/>
            <person name="Thomas B.C."/>
            <person name="Singh A."/>
            <person name="Wilkins M.J."/>
            <person name="Karaoz U."/>
            <person name="Brodie E.L."/>
            <person name="Williams K.H."/>
            <person name="Hubbard S.S."/>
            <person name="Banfield J.F."/>
        </authorList>
    </citation>
    <scope>NUCLEOTIDE SEQUENCE [LARGE SCALE GENOMIC DNA]</scope>
</reference>
<evidence type="ECO:0000259" key="9">
    <source>
        <dbReference type="Pfam" id="PF13231"/>
    </source>
</evidence>
<evidence type="ECO:0000313" key="11">
    <source>
        <dbReference type="Proteomes" id="UP000179242"/>
    </source>
</evidence>
<dbReference type="InterPro" id="IPR038731">
    <property type="entry name" value="RgtA/B/C-like"/>
</dbReference>
<comment type="subcellular location">
    <subcellularLocation>
        <location evidence="1">Cell membrane</location>
        <topology evidence="1">Multi-pass membrane protein</topology>
    </subcellularLocation>
</comment>
<dbReference type="AlphaFoldDB" id="A0A1F4U3F3"/>
<dbReference type="PANTHER" id="PTHR33908:SF11">
    <property type="entry name" value="MEMBRANE PROTEIN"/>
    <property type="match status" value="1"/>
</dbReference>
<comment type="caution">
    <text evidence="10">The sequence shown here is derived from an EMBL/GenBank/DDBJ whole genome shotgun (WGS) entry which is preliminary data.</text>
</comment>
<dbReference type="PANTHER" id="PTHR33908">
    <property type="entry name" value="MANNOSYLTRANSFERASE YKCB-RELATED"/>
    <property type="match status" value="1"/>
</dbReference>
<feature type="transmembrane region" description="Helical" evidence="8">
    <location>
        <begin position="162"/>
        <end position="186"/>
    </location>
</feature>
<feature type="transmembrane region" description="Helical" evidence="8">
    <location>
        <begin position="368"/>
        <end position="386"/>
    </location>
</feature>
<evidence type="ECO:0000256" key="1">
    <source>
        <dbReference type="ARBA" id="ARBA00004651"/>
    </source>
</evidence>
<organism evidence="10 11">
    <name type="scientific">candidate division WOR-1 bacterium RIFOXYC2_FULL_46_14</name>
    <dbReference type="NCBI Taxonomy" id="1802587"/>
    <lineage>
        <taxon>Bacteria</taxon>
        <taxon>Bacillati</taxon>
        <taxon>Saganbacteria</taxon>
    </lineage>
</organism>
<feature type="transmembrane region" description="Helical" evidence="8">
    <location>
        <begin position="418"/>
        <end position="438"/>
    </location>
</feature>
<dbReference type="InterPro" id="IPR050297">
    <property type="entry name" value="LipidA_mod_glycosyltrf_83"/>
</dbReference>
<dbReference type="Pfam" id="PF13231">
    <property type="entry name" value="PMT_2"/>
    <property type="match status" value="1"/>
</dbReference>
<feature type="transmembrane region" description="Helical" evidence="8">
    <location>
        <begin position="264"/>
        <end position="284"/>
    </location>
</feature>
<feature type="transmembrane region" description="Helical" evidence="8">
    <location>
        <begin position="129"/>
        <end position="150"/>
    </location>
</feature>
<sequence length="446" mass="51626">MISKTNSNQIKILLIIFVFSMLIRVVLPIIRTTCFDQPYITDSNESRVFIRYGDDFFKNADSDELTYVLTAKSLIEGHGYAVNIQEFEKYDNSSPELGQINSKHVFTGRAHKKELYKGDFFKHKLVPPLYPIFLALCIYAFGLNTLAWFLPQILLSSLTCCLIYSIAKGIFNDKVAVASAFMVALYPELILWTNKMRVETLFIFLLTLSFWFLLKKDSNQKKTFALLIGVFLGMACLTRLTLLFFVPLIIVWKLFCWEQEKRSIVLWLLVLLFSFAIILSAWAIRNAVVFNDFTVLTDEAGAIFVDYPNSHIYPIIMSNSSSLPYLTTFVGFVARNPKEFIIKSSIRFIKYLSPFTSQMQPQAKIYKTLTWLFIFPASFCGMFLALKKQWQASGLLIAFIVYYIIFHGFTVVDDGLVYRYPIQPFLCIFAAYGYYLIFNKFRERLE</sequence>
<feature type="transmembrane region" description="Helical" evidence="8">
    <location>
        <begin position="198"/>
        <end position="214"/>
    </location>
</feature>
<evidence type="ECO:0000313" key="10">
    <source>
        <dbReference type="EMBL" id="OGC39476.1"/>
    </source>
</evidence>
<keyword evidence="3" id="KW-0328">Glycosyltransferase</keyword>
<evidence type="ECO:0000256" key="2">
    <source>
        <dbReference type="ARBA" id="ARBA00022475"/>
    </source>
</evidence>
<evidence type="ECO:0000256" key="7">
    <source>
        <dbReference type="ARBA" id="ARBA00023136"/>
    </source>
</evidence>
<keyword evidence="4" id="KW-0808">Transferase</keyword>
<keyword evidence="2" id="KW-1003">Cell membrane</keyword>
<proteinExistence type="predicted"/>
<feature type="transmembrane region" description="Helical" evidence="8">
    <location>
        <begin position="12"/>
        <end position="30"/>
    </location>
</feature>
<evidence type="ECO:0000256" key="6">
    <source>
        <dbReference type="ARBA" id="ARBA00022989"/>
    </source>
</evidence>
<keyword evidence="7 8" id="KW-0472">Membrane</keyword>
<dbReference type="GO" id="GO:0005886">
    <property type="term" value="C:plasma membrane"/>
    <property type="evidence" value="ECO:0007669"/>
    <property type="project" value="UniProtKB-SubCell"/>
</dbReference>